<dbReference type="PANTHER" id="PTHR30055">
    <property type="entry name" value="HTH-TYPE TRANSCRIPTIONAL REGULATOR RUTR"/>
    <property type="match status" value="1"/>
</dbReference>
<organism evidence="4 5">
    <name type="scientific">Desulfitobacterium dichloroeliminans (strain LMG P-21439 / DCA1)</name>
    <dbReference type="NCBI Taxonomy" id="871963"/>
    <lineage>
        <taxon>Bacteria</taxon>
        <taxon>Bacillati</taxon>
        <taxon>Bacillota</taxon>
        <taxon>Clostridia</taxon>
        <taxon>Eubacteriales</taxon>
        <taxon>Desulfitobacteriaceae</taxon>
        <taxon>Desulfitobacterium</taxon>
    </lineage>
</organism>
<dbReference type="SUPFAM" id="SSF46689">
    <property type="entry name" value="Homeodomain-like"/>
    <property type="match status" value="1"/>
</dbReference>
<dbReference type="KEGG" id="ddl:Desdi_3265"/>
<keyword evidence="1 2" id="KW-0238">DNA-binding</keyword>
<dbReference type="EMBL" id="CP003344">
    <property type="protein sequence ID" value="AGA70659.1"/>
    <property type="molecule type" value="Genomic_DNA"/>
</dbReference>
<dbReference type="InterPro" id="IPR009057">
    <property type="entry name" value="Homeodomain-like_sf"/>
</dbReference>
<dbReference type="InterPro" id="IPR036271">
    <property type="entry name" value="Tet_transcr_reg_TetR-rel_C_sf"/>
</dbReference>
<dbReference type="GO" id="GO:0003700">
    <property type="term" value="F:DNA-binding transcription factor activity"/>
    <property type="evidence" value="ECO:0007669"/>
    <property type="project" value="TreeGrafter"/>
</dbReference>
<name>L0FA20_DESDL</name>
<dbReference type="Gene3D" id="1.10.10.60">
    <property type="entry name" value="Homeodomain-like"/>
    <property type="match status" value="1"/>
</dbReference>
<dbReference type="RefSeq" id="WP_015263618.1">
    <property type="nucleotide sequence ID" value="NC_019903.1"/>
</dbReference>
<dbReference type="Proteomes" id="UP000010797">
    <property type="component" value="Chromosome"/>
</dbReference>
<dbReference type="InterPro" id="IPR050109">
    <property type="entry name" value="HTH-type_TetR-like_transc_reg"/>
</dbReference>
<evidence type="ECO:0000256" key="1">
    <source>
        <dbReference type="ARBA" id="ARBA00023125"/>
    </source>
</evidence>
<dbReference type="HOGENOM" id="CLU_069356_12_2_9"/>
<protein>
    <submittedName>
        <fullName evidence="4">Transcriptional regulator</fullName>
    </submittedName>
</protein>
<evidence type="ECO:0000313" key="5">
    <source>
        <dbReference type="Proteomes" id="UP000010797"/>
    </source>
</evidence>
<dbReference type="STRING" id="871963.Desdi_3265"/>
<accession>L0FA20</accession>
<reference evidence="5" key="1">
    <citation type="submission" date="2012-02" db="EMBL/GenBank/DDBJ databases">
        <title>Complete sequence of Desulfitobacterium dichloroeliminans LMG P-21439.</title>
        <authorList>
            <person name="Lucas S."/>
            <person name="Han J."/>
            <person name="Lapidus A."/>
            <person name="Cheng J.-F."/>
            <person name="Goodwin L."/>
            <person name="Pitluck S."/>
            <person name="Peters L."/>
            <person name="Ovchinnikova G."/>
            <person name="Teshima H."/>
            <person name="Detter J.C."/>
            <person name="Han C."/>
            <person name="Tapia R."/>
            <person name="Land M."/>
            <person name="Hauser L."/>
            <person name="Kyrpides N."/>
            <person name="Ivanova N."/>
            <person name="Pagani I."/>
            <person name="Kruse T."/>
            <person name="de Vos W.M."/>
            <person name="Boon N."/>
            <person name="Smidt H."/>
            <person name="Woyke T."/>
        </authorList>
    </citation>
    <scope>NUCLEOTIDE SEQUENCE [LARGE SCALE GENOMIC DNA]</scope>
    <source>
        <strain evidence="5">LMG P-21439 / DCA1</strain>
    </source>
</reference>
<dbReference type="AlphaFoldDB" id="L0FA20"/>
<dbReference type="InterPro" id="IPR001647">
    <property type="entry name" value="HTH_TetR"/>
</dbReference>
<dbReference type="PROSITE" id="PS50977">
    <property type="entry name" value="HTH_TETR_2"/>
    <property type="match status" value="1"/>
</dbReference>
<dbReference type="PRINTS" id="PR00455">
    <property type="entry name" value="HTHTETR"/>
</dbReference>
<dbReference type="Pfam" id="PF00440">
    <property type="entry name" value="TetR_N"/>
    <property type="match status" value="1"/>
</dbReference>
<dbReference type="OrthoDB" id="13453at2"/>
<gene>
    <name evidence="4" type="ordered locus">Desdi_3265</name>
</gene>
<dbReference type="InterPro" id="IPR013570">
    <property type="entry name" value="Tscrpt_reg_YsiA_C"/>
</dbReference>
<dbReference type="SUPFAM" id="SSF48498">
    <property type="entry name" value="Tetracyclin repressor-like, C-terminal domain"/>
    <property type="match status" value="1"/>
</dbReference>
<dbReference type="eggNOG" id="COG1309">
    <property type="taxonomic scope" value="Bacteria"/>
</dbReference>
<dbReference type="Gene3D" id="1.10.357.10">
    <property type="entry name" value="Tetracycline Repressor, domain 2"/>
    <property type="match status" value="1"/>
</dbReference>
<keyword evidence="5" id="KW-1185">Reference proteome</keyword>
<proteinExistence type="predicted"/>
<dbReference type="PANTHER" id="PTHR30055:SF195">
    <property type="entry name" value="FATTY ACID METABOLISM REGULATOR PROTEIN"/>
    <property type="match status" value="1"/>
</dbReference>
<evidence type="ECO:0000256" key="2">
    <source>
        <dbReference type="PROSITE-ProRule" id="PRU00335"/>
    </source>
</evidence>
<sequence>MAISQEDKYEKILDAAIEAFAEVGYHSCQVAKIARMAGVADGTIYLYFKNKEDILIRLFKERMGRFIELIRSEMDSCQDTRSRLRAIVHTHLTYMENNRALATVSQIELRQPDTSLYTAIAFPLRNYFRLIEEVIEEGIKQNEIIPSFNVHVARQMIFGTIDRATTDWIFARSERSLSKDTDCMLELFSAALGLPKEENIKKKNEI</sequence>
<evidence type="ECO:0000313" key="4">
    <source>
        <dbReference type="EMBL" id="AGA70659.1"/>
    </source>
</evidence>
<feature type="domain" description="HTH tetR-type" evidence="3">
    <location>
        <begin position="6"/>
        <end position="66"/>
    </location>
</feature>
<evidence type="ECO:0000259" key="3">
    <source>
        <dbReference type="PROSITE" id="PS50977"/>
    </source>
</evidence>
<feature type="DNA-binding region" description="H-T-H motif" evidence="2">
    <location>
        <begin position="29"/>
        <end position="48"/>
    </location>
</feature>
<dbReference type="Pfam" id="PF08359">
    <property type="entry name" value="TetR_C_4"/>
    <property type="match status" value="1"/>
</dbReference>
<dbReference type="GO" id="GO:0000976">
    <property type="term" value="F:transcription cis-regulatory region binding"/>
    <property type="evidence" value="ECO:0007669"/>
    <property type="project" value="TreeGrafter"/>
</dbReference>